<keyword evidence="1 3" id="KW-0853">WD repeat</keyword>
<dbReference type="PANTHER" id="PTHR19848">
    <property type="entry name" value="WD40 REPEAT PROTEIN"/>
    <property type="match status" value="1"/>
</dbReference>
<sequence>MSLEPATSTYPGRGFFVSGGTVPSGSPSYVERSADRELYEALLSGEYCYVLNSRQMGKSSLAVRTVARLQERGVRTAFVDLTRIGGANVSAEQWYAGLLAETGRVLDLRAQAVAFLREHKELGPAQRYLSFLQEVALPLQETPLVVLLDEIDAVRSLAFSTDELFAGIRQLHNGRASEASLTRLTFCLLGAALPSDLIRDPRSTPFNVGRRVELRDFTQEEASALTKGLATGGAEQLIRRILHWTGGHPFLTQTLGADLAHKSVDVDQLVRERYLDARARETDTNLADVGNRLLGRGDPNVGDAERADTLSLYAKLLKSGIQDDESNPHAARIKMSGVARLDSGHLTVRNEIYRQIFGPGWIKENMPGQELRRQKRAFWKGALRTTVVAASVVGGFAFLAWSNARLARDAKLAGNREQYEAYLASMQLMPMLWSEGQTERMAHTLQRISLNPARGWEWDFWSRRVTGNGPHTDVTRGSYWPQLSPDGKTILSRTGDRVHLLDGSDLHEMRSFKVPGHDTIAQFAGNDRFVVQERGKPASTQLRDARDGHLVRSLGWNVLSPNGEAISPNGRWMASEGLDGKLSVLDVNTGRIRRLALPAISTGNWWDVEFSQDGRQLVWLCRYPSVHPGDKEPRHVLFIDVKTWKLLHTVDCDYRTNIVRVHPSGRFMIAVLLSGDLVTYDLPSGRKRLRQSGKQGVGTIIKFSPDGRLMSSVANNRILRVDRMDGIRPNSYRIYRGANSCLFFPDSRHLAFSYDRLRLVDLAMPDAEQPFSIGGSAPWETSPIGWSGDRLTAFTGGKIVGAPVLTGFQALPIAPAPGPAKIDSDGALAFCQVGRQEFKILDVASGRELLRAKDESITQTVVKRLDRNRLLIASDLRRLRIWDDRVKAFVKTVRFDLQSSAFALSHDRRSLAVGFIDGTVTVFDTNTWKIQWSSTIHYWSVYQLRFASNDRWLLTAADDDTGSVLEAGTGRTVSRLVGHGQTVASIDLSPDGRRIATGSYDKTVKLWDFATGREITSIGEATSPYIDVHFTLDNRCLVGTTISGEVHIWRR</sequence>
<proteinExistence type="predicted"/>
<name>A0A068NRI3_FIMGI</name>
<keyword evidence="2" id="KW-0677">Repeat</keyword>
<dbReference type="eggNOG" id="COG2319">
    <property type="taxonomic scope" value="Bacteria"/>
</dbReference>
<dbReference type="Gene3D" id="2.130.10.10">
    <property type="entry name" value="YVTN repeat-like/Quinoprotein amine dehydrogenase"/>
    <property type="match status" value="4"/>
</dbReference>
<evidence type="ECO:0000256" key="2">
    <source>
        <dbReference type="ARBA" id="ARBA00022737"/>
    </source>
</evidence>
<evidence type="ECO:0000256" key="3">
    <source>
        <dbReference type="PROSITE-ProRule" id="PRU00221"/>
    </source>
</evidence>
<dbReference type="SMART" id="SM00320">
    <property type="entry name" value="WD40"/>
    <property type="match status" value="7"/>
</dbReference>
<dbReference type="Proteomes" id="UP000027982">
    <property type="component" value="Chromosome"/>
</dbReference>
<keyword evidence="5" id="KW-1185">Reference proteome</keyword>
<dbReference type="eggNOG" id="COG1672">
    <property type="taxonomic scope" value="Bacteria"/>
</dbReference>
<dbReference type="Pfam" id="PF00400">
    <property type="entry name" value="WD40"/>
    <property type="match status" value="1"/>
</dbReference>
<dbReference type="PANTHER" id="PTHR19848:SF8">
    <property type="entry name" value="F-BOX AND WD REPEAT DOMAIN CONTAINING 7"/>
    <property type="match status" value="1"/>
</dbReference>
<dbReference type="AlphaFoldDB" id="A0A068NRI3"/>
<dbReference type="Gene3D" id="3.40.50.300">
    <property type="entry name" value="P-loop containing nucleotide triphosphate hydrolases"/>
    <property type="match status" value="1"/>
</dbReference>
<dbReference type="SUPFAM" id="SSF52540">
    <property type="entry name" value="P-loop containing nucleoside triphosphate hydrolases"/>
    <property type="match status" value="1"/>
</dbReference>
<evidence type="ECO:0000313" key="5">
    <source>
        <dbReference type="Proteomes" id="UP000027982"/>
    </source>
</evidence>
<dbReference type="SUPFAM" id="SSF69304">
    <property type="entry name" value="Tricorn protease N-terminal domain"/>
    <property type="match status" value="1"/>
</dbReference>
<dbReference type="HOGENOM" id="CLU_331142_0_0_0"/>
<dbReference type="InterPro" id="IPR001680">
    <property type="entry name" value="WD40_rpt"/>
</dbReference>
<dbReference type="InterPro" id="IPR011047">
    <property type="entry name" value="Quinoprotein_ADH-like_sf"/>
</dbReference>
<organism evidence="4 5">
    <name type="scientific">Fimbriimonas ginsengisoli Gsoil 348</name>
    <dbReference type="NCBI Taxonomy" id="661478"/>
    <lineage>
        <taxon>Bacteria</taxon>
        <taxon>Bacillati</taxon>
        <taxon>Armatimonadota</taxon>
        <taxon>Fimbriimonadia</taxon>
        <taxon>Fimbriimonadales</taxon>
        <taxon>Fimbriimonadaceae</taxon>
        <taxon>Fimbriimonas</taxon>
    </lineage>
</organism>
<dbReference type="PROSITE" id="PS50294">
    <property type="entry name" value="WD_REPEATS_REGION"/>
    <property type="match status" value="1"/>
</dbReference>
<dbReference type="STRING" id="661478.OP10G_2668"/>
<protein>
    <submittedName>
        <fullName evidence="4">Putative Chase2 sensor protein</fullName>
    </submittedName>
</protein>
<accession>A0A068NRI3</accession>
<dbReference type="SUPFAM" id="SSF50998">
    <property type="entry name" value="Quinoprotein alcohol dehydrogenase-like"/>
    <property type="match status" value="1"/>
</dbReference>
<dbReference type="EMBL" id="CP007139">
    <property type="protein sequence ID" value="AIE86036.1"/>
    <property type="molecule type" value="Genomic_DNA"/>
</dbReference>
<dbReference type="KEGG" id="fgi:OP10G_2668"/>
<dbReference type="PROSITE" id="PS00678">
    <property type="entry name" value="WD_REPEATS_1"/>
    <property type="match status" value="1"/>
</dbReference>
<dbReference type="OrthoDB" id="9812686at2"/>
<dbReference type="InterPro" id="IPR015943">
    <property type="entry name" value="WD40/YVTN_repeat-like_dom_sf"/>
</dbReference>
<dbReference type="Pfam" id="PF14516">
    <property type="entry name" value="AAA_35"/>
    <property type="match status" value="1"/>
</dbReference>
<evidence type="ECO:0000256" key="1">
    <source>
        <dbReference type="ARBA" id="ARBA00022574"/>
    </source>
</evidence>
<dbReference type="PROSITE" id="PS50082">
    <property type="entry name" value="WD_REPEATS_2"/>
    <property type="match status" value="1"/>
</dbReference>
<dbReference type="InterPro" id="IPR027417">
    <property type="entry name" value="P-loop_NTPase"/>
</dbReference>
<dbReference type="InterPro" id="IPR019775">
    <property type="entry name" value="WD40_repeat_CS"/>
</dbReference>
<reference evidence="4 5" key="1">
    <citation type="journal article" date="2014" name="PLoS ONE">
        <title>The first complete genome sequence of the class fimbriimonadia in the phylum armatimonadetes.</title>
        <authorList>
            <person name="Hu Z.Y."/>
            <person name="Wang Y.Z."/>
            <person name="Im W.T."/>
            <person name="Wang S.Y."/>
            <person name="Zhao G.P."/>
            <person name="Zheng H.J."/>
            <person name="Quan Z.X."/>
        </authorList>
    </citation>
    <scope>NUCLEOTIDE SEQUENCE [LARGE SCALE GENOMIC DNA]</scope>
    <source>
        <strain evidence="4">Gsoil 348</strain>
    </source>
</reference>
<dbReference type="RefSeq" id="WP_025225419.1">
    <property type="nucleotide sequence ID" value="NZ_CP007139.1"/>
</dbReference>
<evidence type="ECO:0000313" key="4">
    <source>
        <dbReference type="EMBL" id="AIE86036.1"/>
    </source>
</evidence>
<gene>
    <name evidence="4" type="ORF">OP10G_2668</name>
</gene>
<feature type="repeat" description="WD" evidence="3">
    <location>
        <begin position="976"/>
        <end position="1017"/>
    </location>
</feature>